<evidence type="ECO:0000313" key="3">
    <source>
        <dbReference type="EMBL" id="CAG9621405.1"/>
    </source>
</evidence>
<name>A0ABN8A8G6_9BACI</name>
<proteinExistence type="predicted"/>
<keyword evidence="1" id="KW-0472">Membrane</keyword>
<dbReference type="RefSeq" id="WP_230501299.1">
    <property type="nucleotide sequence ID" value="NZ_CAKJTJ010000010.1"/>
</dbReference>
<sequence>MGENNLQSKKRFRSIDVTRGIVVLLAIFVSALPGGGYEYLRHAYWYGVTVTDLIFPAFLTVYGIGLAIAYRNGVKWKNLIRRTIMLIVYGLLFNLIASWSLDLQTLRYTGVLQLFAVTGLGVVIISRIFKSWKWAMVSGLIIATIYTTVLVITSTSCEGGIPRTSCNLSGVVDSMIFGENHVYAQGERGFDPEGIFSVFSAMSNVLFGYAIGMVIHNRKKIMPKLIMSGIGLVLLSFVFQQFIDFNKRLWSPSFALLASGILITLLAIMFFLIDNNNKNKKKGTFNRGLIWYLESIGRNSFLIYFGKMVVFIIFGKLVITLFETQGTLSELLFNLLNKYLPFPHLFYSLFFIVIWSLIAIVLHAKKKYIRA</sequence>
<feature type="transmembrane region" description="Helical" evidence="1">
    <location>
        <begin position="132"/>
        <end position="152"/>
    </location>
</feature>
<evidence type="ECO:0000259" key="2">
    <source>
        <dbReference type="Pfam" id="PF07786"/>
    </source>
</evidence>
<feature type="transmembrane region" description="Helical" evidence="1">
    <location>
        <begin position="82"/>
        <end position="101"/>
    </location>
</feature>
<feature type="domain" description="Heparan-alpha-glucosaminide N-acetyltransferase catalytic" evidence="2">
    <location>
        <begin position="11"/>
        <end position="218"/>
    </location>
</feature>
<feature type="transmembrane region" description="Helical" evidence="1">
    <location>
        <begin position="249"/>
        <end position="273"/>
    </location>
</feature>
<keyword evidence="1" id="KW-0812">Transmembrane</keyword>
<protein>
    <recommendedName>
        <fullName evidence="2">Heparan-alpha-glucosaminide N-acetyltransferase catalytic domain-containing protein</fullName>
    </recommendedName>
</protein>
<keyword evidence="4" id="KW-1185">Reference proteome</keyword>
<dbReference type="Proteomes" id="UP000789833">
    <property type="component" value="Unassembled WGS sequence"/>
</dbReference>
<feature type="transmembrane region" description="Helical" evidence="1">
    <location>
        <begin position="225"/>
        <end position="243"/>
    </location>
</feature>
<feature type="transmembrane region" description="Helical" evidence="1">
    <location>
        <begin position="301"/>
        <end position="322"/>
    </location>
</feature>
<evidence type="ECO:0000313" key="4">
    <source>
        <dbReference type="Proteomes" id="UP000789833"/>
    </source>
</evidence>
<dbReference type="InterPro" id="IPR012429">
    <property type="entry name" value="HGSNAT_cat"/>
</dbReference>
<feature type="transmembrane region" description="Helical" evidence="1">
    <location>
        <begin position="43"/>
        <end position="70"/>
    </location>
</feature>
<organism evidence="3 4">
    <name type="scientific">Sutcliffiella rhizosphaerae</name>
    <dbReference type="NCBI Taxonomy" id="2880967"/>
    <lineage>
        <taxon>Bacteria</taxon>
        <taxon>Bacillati</taxon>
        <taxon>Bacillota</taxon>
        <taxon>Bacilli</taxon>
        <taxon>Bacillales</taxon>
        <taxon>Bacillaceae</taxon>
        <taxon>Sutcliffiella</taxon>
    </lineage>
</organism>
<gene>
    <name evidence="3" type="ORF">BACCIP111883_02178</name>
</gene>
<dbReference type="PANTHER" id="PTHR31061">
    <property type="entry name" value="LD22376P"/>
    <property type="match status" value="1"/>
</dbReference>
<reference evidence="3 4" key="1">
    <citation type="submission" date="2021-10" db="EMBL/GenBank/DDBJ databases">
        <authorList>
            <person name="Criscuolo A."/>
        </authorList>
    </citation>
    <scope>NUCLEOTIDE SEQUENCE [LARGE SCALE GENOMIC DNA]</scope>
    <source>
        <strain evidence="4">CIP 111883</strain>
    </source>
</reference>
<feature type="transmembrane region" description="Helical" evidence="1">
    <location>
        <begin position="342"/>
        <end position="362"/>
    </location>
</feature>
<evidence type="ECO:0000256" key="1">
    <source>
        <dbReference type="SAM" id="Phobius"/>
    </source>
</evidence>
<accession>A0ABN8A8G6</accession>
<dbReference type="EMBL" id="CAKJTJ010000010">
    <property type="protein sequence ID" value="CAG9621405.1"/>
    <property type="molecule type" value="Genomic_DNA"/>
</dbReference>
<feature type="transmembrane region" description="Helical" evidence="1">
    <location>
        <begin position="107"/>
        <end position="125"/>
    </location>
</feature>
<dbReference type="PANTHER" id="PTHR31061:SF24">
    <property type="entry name" value="LD22376P"/>
    <property type="match status" value="1"/>
</dbReference>
<keyword evidence="1" id="KW-1133">Transmembrane helix</keyword>
<comment type="caution">
    <text evidence="3">The sequence shown here is derived from an EMBL/GenBank/DDBJ whole genome shotgun (WGS) entry which is preliminary data.</text>
</comment>
<feature type="transmembrane region" description="Helical" evidence="1">
    <location>
        <begin position="194"/>
        <end position="213"/>
    </location>
</feature>
<feature type="transmembrane region" description="Helical" evidence="1">
    <location>
        <begin position="20"/>
        <end position="37"/>
    </location>
</feature>
<dbReference type="Pfam" id="PF07786">
    <property type="entry name" value="HGSNAT_cat"/>
    <property type="match status" value="1"/>
</dbReference>